<keyword evidence="2" id="KW-0560">Oxidoreductase</keyword>
<dbReference type="GO" id="GO:0016616">
    <property type="term" value="F:oxidoreductase activity, acting on the CH-OH group of donors, NAD or NADP as acceptor"/>
    <property type="evidence" value="ECO:0007669"/>
    <property type="project" value="TreeGrafter"/>
</dbReference>
<sequence length="239" mass="25144">MNFSGDKVAIITGASRGIGAGLVDAYRKRGYRVIANSRNIVDSHHPEVVTVAGDIADPRTAERLVIEAAVRFGRIDTLINNAGVFIPKPFICYTPEDYELVTSVNTFGFFHITQRVIAEMLAQGNGGHVVNITATLAEQSNSAVPSALTALTKGGLTAVTKSLAIEYAAHGIRVNAISPGVVDTSLHVGIDASVAYAGMHPQNRIGDIADIVHGALYLETAPFVTGEVLHIDGGQSAGR</sequence>
<dbReference type="AlphaFoldDB" id="A0AAE4U5E9"/>
<dbReference type="SUPFAM" id="SSF51735">
    <property type="entry name" value="NAD(P)-binding Rossmann-fold domains"/>
    <property type="match status" value="1"/>
</dbReference>
<dbReference type="GO" id="GO:0030497">
    <property type="term" value="P:fatty acid elongation"/>
    <property type="evidence" value="ECO:0007669"/>
    <property type="project" value="TreeGrafter"/>
</dbReference>
<dbReference type="RefSeq" id="WP_225325339.1">
    <property type="nucleotide sequence ID" value="NZ_JAEKMV010000033.1"/>
</dbReference>
<dbReference type="Proteomes" id="UP001187143">
    <property type="component" value="Unassembled WGS sequence"/>
</dbReference>
<dbReference type="Gene3D" id="3.40.50.720">
    <property type="entry name" value="NAD(P)-binding Rossmann-like Domain"/>
    <property type="match status" value="1"/>
</dbReference>
<gene>
    <name evidence="2" type="ORF">R4F53_23340</name>
</gene>
<comment type="caution">
    <text evidence="2">The sequence shown here is derived from an EMBL/GenBank/DDBJ whole genome shotgun (WGS) entry which is preliminary data.</text>
</comment>
<dbReference type="EC" id="1.-.-.-" evidence="2"/>
<dbReference type="InterPro" id="IPR002347">
    <property type="entry name" value="SDR_fam"/>
</dbReference>
<dbReference type="Pfam" id="PF13561">
    <property type="entry name" value="adh_short_C2"/>
    <property type="match status" value="1"/>
</dbReference>
<organism evidence="2 3">
    <name type="scientific">Mycobacterium intracellulare</name>
    <dbReference type="NCBI Taxonomy" id="1767"/>
    <lineage>
        <taxon>Bacteria</taxon>
        <taxon>Bacillati</taxon>
        <taxon>Actinomycetota</taxon>
        <taxon>Actinomycetes</taxon>
        <taxon>Mycobacteriales</taxon>
        <taxon>Mycobacteriaceae</taxon>
        <taxon>Mycobacterium</taxon>
        <taxon>Mycobacterium avium complex (MAC)</taxon>
    </lineage>
</organism>
<dbReference type="CDD" id="cd05233">
    <property type="entry name" value="SDR_c"/>
    <property type="match status" value="1"/>
</dbReference>
<proteinExistence type="inferred from homology"/>
<protein>
    <submittedName>
        <fullName evidence="2">SDR family oxidoreductase</fullName>
        <ecNumber evidence="2">1.-.-.-</ecNumber>
    </submittedName>
</protein>
<dbReference type="PANTHER" id="PTHR42760:SF135">
    <property type="entry name" value="BLL7886 PROTEIN"/>
    <property type="match status" value="1"/>
</dbReference>
<dbReference type="PRINTS" id="PR00081">
    <property type="entry name" value="GDHRDH"/>
</dbReference>
<evidence type="ECO:0000313" key="3">
    <source>
        <dbReference type="Proteomes" id="UP001187143"/>
    </source>
</evidence>
<reference evidence="2" key="1">
    <citation type="submission" date="2023-10" db="EMBL/GenBank/DDBJ databases">
        <title>Characterization and genome sequence of Mycobacterium intracellulare ABSURDO, a novel pathogenic isolate with three colony morphotypes that vary in growth and acid-fastness.</title>
        <authorList>
            <person name="Jude B.A."/>
            <person name="Robinson R.T."/>
        </authorList>
    </citation>
    <scope>NUCLEOTIDE SEQUENCE</scope>
    <source>
        <strain evidence="2">ABSURDO Component B</strain>
    </source>
</reference>
<dbReference type="InterPro" id="IPR036291">
    <property type="entry name" value="NAD(P)-bd_dom_sf"/>
</dbReference>
<dbReference type="PANTHER" id="PTHR42760">
    <property type="entry name" value="SHORT-CHAIN DEHYDROGENASES/REDUCTASES FAMILY MEMBER"/>
    <property type="match status" value="1"/>
</dbReference>
<dbReference type="EMBL" id="JAWLLD010000035">
    <property type="protein sequence ID" value="MDV7015225.1"/>
    <property type="molecule type" value="Genomic_DNA"/>
</dbReference>
<dbReference type="PRINTS" id="PR00080">
    <property type="entry name" value="SDRFAMILY"/>
</dbReference>
<comment type="similarity">
    <text evidence="1">Belongs to the short-chain dehydrogenases/reductases (SDR) family.</text>
</comment>
<evidence type="ECO:0000313" key="2">
    <source>
        <dbReference type="EMBL" id="MDV7015225.1"/>
    </source>
</evidence>
<evidence type="ECO:0000256" key="1">
    <source>
        <dbReference type="ARBA" id="ARBA00006484"/>
    </source>
</evidence>
<accession>A0AAE4U5E9</accession>
<name>A0AAE4U5E9_MYCIT</name>